<evidence type="ECO:0000256" key="4">
    <source>
        <dbReference type="ARBA" id="ARBA00022840"/>
    </source>
</evidence>
<dbReference type="PROSITE" id="PS00211">
    <property type="entry name" value="ABC_TRANSPORTER_1"/>
    <property type="match status" value="1"/>
</dbReference>
<dbReference type="GO" id="GO:0016887">
    <property type="term" value="F:ATP hydrolysis activity"/>
    <property type="evidence" value="ECO:0007669"/>
    <property type="project" value="InterPro"/>
</dbReference>
<organism evidence="6 7">
    <name type="scientific">Ancylobacter mangrovi</name>
    <dbReference type="NCBI Taxonomy" id="2972472"/>
    <lineage>
        <taxon>Bacteria</taxon>
        <taxon>Pseudomonadati</taxon>
        <taxon>Pseudomonadota</taxon>
        <taxon>Alphaproteobacteria</taxon>
        <taxon>Hyphomicrobiales</taxon>
        <taxon>Xanthobacteraceae</taxon>
        <taxon>Ancylobacter</taxon>
    </lineage>
</organism>
<reference evidence="6" key="1">
    <citation type="submission" date="2022-08" db="EMBL/GenBank/DDBJ databases">
        <authorList>
            <person name="Li F."/>
        </authorList>
    </citation>
    <scope>NUCLEOTIDE SEQUENCE</scope>
    <source>
        <strain evidence="6">MQZ15Z-1</strain>
    </source>
</reference>
<dbReference type="InterPro" id="IPR017871">
    <property type="entry name" value="ABC_transporter-like_CS"/>
</dbReference>
<accession>A0A9X2PGW2</accession>
<protein>
    <submittedName>
        <fullName evidence="6">ABC transporter ATP-binding protein</fullName>
    </submittedName>
</protein>
<comment type="similarity">
    <text evidence="1">Belongs to the ABC transporter superfamily.</text>
</comment>
<evidence type="ECO:0000313" key="7">
    <source>
        <dbReference type="Proteomes" id="UP001151088"/>
    </source>
</evidence>
<dbReference type="InterPro" id="IPR027417">
    <property type="entry name" value="P-loop_NTPase"/>
</dbReference>
<dbReference type="RefSeq" id="WP_258733990.1">
    <property type="nucleotide sequence ID" value="NZ_JANTHZ010000008.1"/>
</dbReference>
<dbReference type="PANTHER" id="PTHR43117:SF5">
    <property type="entry name" value="GLYCINE BETAINE UPTAKE SYSTEM ATP-BINDING PROTEIN YEHX"/>
    <property type="match status" value="1"/>
</dbReference>
<keyword evidence="7" id="KW-1185">Reference proteome</keyword>
<dbReference type="SMART" id="SM00382">
    <property type="entry name" value="AAA"/>
    <property type="match status" value="1"/>
</dbReference>
<keyword evidence="4 6" id="KW-0067">ATP-binding</keyword>
<dbReference type="EMBL" id="JANTHZ010000008">
    <property type="protein sequence ID" value="MCS0496831.1"/>
    <property type="molecule type" value="Genomic_DNA"/>
</dbReference>
<proteinExistence type="inferred from homology"/>
<sequence>MIRFDAVTKSFGGRKAVDDVSFAVEPGTVCALVGTSGSGKSTLLRMVNRLENPDSGRILFDGVDIAGLAPVELRRRIGYVIQSIGLFPHWTVARNIATVPRLLGWERGRVEARVSELLDLVGLEPEIHAQRYPDQLSGGQQQRVGVARALAADPELLLMDEPFGAVDPLTRRSLQESLAAIQKRTGTTVLLVTHDVEEAIRLGGTIAMLEHGRLVQAGAPAAVLAHPASEQVARFFGGPLLGLHLLQVLNVGERTDFSAAPAADGEPIPAGATLEEALARMIADGVAHLPVLDAANGRRGTLNLTDLVGR</sequence>
<evidence type="ECO:0000256" key="2">
    <source>
        <dbReference type="ARBA" id="ARBA00022448"/>
    </source>
</evidence>
<dbReference type="SUPFAM" id="SSF52540">
    <property type="entry name" value="P-loop containing nucleoside triphosphate hydrolases"/>
    <property type="match status" value="1"/>
</dbReference>
<evidence type="ECO:0000256" key="3">
    <source>
        <dbReference type="ARBA" id="ARBA00022741"/>
    </source>
</evidence>
<dbReference type="AlphaFoldDB" id="A0A9X2PGW2"/>
<evidence type="ECO:0000256" key="1">
    <source>
        <dbReference type="ARBA" id="ARBA00005417"/>
    </source>
</evidence>
<dbReference type="Gene3D" id="3.40.50.300">
    <property type="entry name" value="P-loop containing nucleotide triphosphate hydrolases"/>
    <property type="match status" value="1"/>
</dbReference>
<dbReference type="InterPro" id="IPR046342">
    <property type="entry name" value="CBS_dom_sf"/>
</dbReference>
<dbReference type="Proteomes" id="UP001151088">
    <property type="component" value="Unassembled WGS sequence"/>
</dbReference>
<dbReference type="GO" id="GO:0005524">
    <property type="term" value="F:ATP binding"/>
    <property type="evidence" value="ECO:0007669"/>
    <property type="project" value="UniProtKB-KW"/>
</dbReference>
<keyword evidence="3" id="KW-0547">Nucleotide-binding</keyword>
<feature type="domain" description="ABC transporter" evidence="5">
    <location>
        <begin position="2"/>
        <end position="236"/>
    </location>
</feature>
<evidence type="ECO:0000313" key="6">
    <source>
        <dbReference type="EMBL" id="MCS0496831.1"/>
    </source>
</evidence>
<dbReference type="PANTHER" id="PTHR43117">
    <property type="entry name" value="OSMOPROTECTANT IMPORT ATP-BINDING PROTEIN OSMV"/>
    <property type="match status" value="1"/>
</dbReference>
<dbReference type="SUPFAM" id="SSF54631">
    <property type="entry name" value="CBS-domain pair"/>
    <property type="match status" value="1"/>
</dbReference>
<dbReference type="Pfam" id="PF00005">
    <property type="entry name" value="ABC_tran"/>
    <property type="match status" value="1"/>
</dbReference>
<evidence type="ECO:0000259" key="5">
    <source>
        <dbReference type="PROSITE" id="PS50893"/>
    </source>
</evidence>
<name>A0A9X2PGW2_9HYPH</name>
<dbReference type="InterPro" id="IPR003593">
    <property type="entry name" value="AAA+_ATPase"/>
</dbReference>
<keyword evidence="2" id="KW-0813">Transport</keyword>
<comment type="caution">
    <text evidence="6">The sequence shown here is derived from an EMBL/GenBank/DDBJ whole genome shotgun (WGS) entry which is preliminary data.</text>
</comment>
<dbReference type="FunFam" id="3.40.50.300:FF:000425">
    <property type="entry name" value="Probable ABC transporter, ATP-binding subunit"/>
    <property type="match status" value="1"/>
</dbReference>
<dbReference type="GO" id="GO:0015697">
    <property type="term" value="P:quaternary ammonium group transport"/>
    <property type="evidence" value="ECO:0007669"/>
    <property type="project" value="UniProtKB-ARBA"/>
</dbReference>
<dbReference type="PROSITE" id="PS50893">
    <property type="entry name" value="ABC_TRANSPORTER_2"/>
    <property type="match status" value="1"/>
</dbReference>
<gene>
    <name evidence="6" type="ORF">NVS89_17160</name>
</gene>
<dbReference type="InterPro" id="IPR003439">
    <property type="entry name" value="ABC_transporter-like_ATP-bd"/>
</dbReference>